<sequence length="447" mass="48221">MNCRGVPSTRPLKGTQMTKYVQQPENSLSSSRMKGAFFAPPTCACAVRIKMAAKRGADKLLTQDNWDQEEEDEELGHFKVASTEDLSKRKIIKAKRRVTSDSKGGGVFQGFSGFAGLNNNSKSSFAASALSIKPLTGLSSLTPASKNMFSGLNASSAEASTSTASSFTSLGSNKNGFKASSSDDAQATKASSGSSYNDNLKALNESVAAWIQKHIAVNPYVDLTPIFNDYKEHMKNIDLRFSSSTMETDKPSSAPVAFNTTKQPAVSSASTFSALSQASQETQENASKVLKTEVQSSEKQSVESQPGTSGEENTEEQVPKPKSVVVAEEGAFHSIRCKLFFKRESTWAELGIGMLNLKKLEGKTQLLVRNDTTLGKILVNVYLAESTPFSRSGKNNVILLSVPNPPLYSKPDEGDNSKPATYLIKVKTAEDADELFQQLDANKTPDN</sequence>
<dbReference type="AlphaFoldDB" id="A0A9W9Z0J8"/>
<evidence type="ECO:0000256" key="7">
    <source>
        <dbReference type="ARBA" id="ARBA00023010"/>
    </source>
</evidence>
<evidence type="ECO:0000256" key="8">
    <source>
        <dbReference type="ARBA" id="ARBA00023132"/>
    </source>
</evidence>
<gene>
    <name evidence="12" type="primary">NUP50_2</name>
    <name evidence="12" type="ORF">OS493_028606</name>
</gene>
<evidence type="ECO:0000313" key="12">
    <source>
        <dbReference type="EMBL" id="KAJ7370989.1"/>
    </source>
</evidence>
<evidence type="ECO:0000256" key="5">
    <source>
        <dbReference type="ARBA" id="ARBA00022927"/>
    </source>
</evidence>
<accession>A0A9W9Z0J8</accession>
<evidence type="ECO:0000259" key="11">
    <source>
        <dbReference type="SMART" id="SM00160"/>
    </source>
</evidence>
<evidence type="ECO:0000256" key="4">
    <source>
        <dbReference type="ARBA" id="ARBA00022816"/>
    </source>
</evidence>
<keyword evidence="8" id="KW-0906">Nuclear pore complex</keyword>
<feature type="region of interest" description="Disordered" evidence="10">
    <location>
        <begin position="283"/>
        <end position="322"/>
    </location>
</feature>
<protein>
    <submittedName>
        <fullName evidence="12">Nuclear pore complex protein Nup50</fullName>
    </submittedName>
</protein>
<keyword evidence="4" id="KW-0509">mRNA transport</keyword>
<dbReference type="InterPro" id="IPR000156">
    <property type="entry name" value="Ran_bind_dom"/>
</dbReference>
<evidence type="ECO:0000256" key="1">
    <source>
        <dbReference type="ARBA" id="ARBA00004567"/>
    </source>
</evidence>
<organism evidence="12 13">
    <name type="scientific">Desmophyllum pertusum</name>
    <dbReference type="NCBI Taxonomy" id="174260"/>
    <lineage>
        <taxon>Eukaryota</taxon>
        <taxon>Metazoa</taxon>
        <taxon>Cnidaria</taxon>
        <taxon>Anthozoa</taxon>
        <taxon>Hexacorallia</taxon>
        <taxon>Scleractinia</taxon>
        <taxon>Caryophylliina</taxon>
        <taxon>Caryophylliidae</taxon>
        <taxon>Desmophyllum</taxon>
    </lineage>
</organism>
<dbReference type="SUPFAM" id="SSF50729">
    <property type="entry name" value="PH domain-like"/>
    <property type="match status" value="1"/>
</dbReference>
<dbReference type="PANTHER" id="PTHR23138">
    <property type="entry name" value="RAN BINDING PROTEIN"/>
    <property type="match status" value="1"/>
</dbReference>
<dbReference type="Pfam" id="PF08911">
    <property type="entry name" value="NUP50"/>
    <property type="match status" value="1"/>
</dbReference>
<comment type="subcellular location">
    <subcellularLocation>
        <location evidence="1">Nucleus</location>
        <location evidence="1">Nuclear pore complex</location>
    </subcellularLocation>
</comment>
<evidence type="ECO:0000256" key="3">
    <source>
        <dbReference type="ARBA" id="ARBA00022737"/>
    </source>
</evidence>
<dbReference type="Proteomes" id="UP001163046">
    <property type="component" value="Unassembled WGS sequence"/>
</dbReference>
<dbReference type="GO" id="GO:0051028">
    <property type="term" value="P:mRNA transport"/>
    <property type="evidence" value="ECO:0007669"/>
    <property type="project" value="UniProtKB-KW"/>
</dbReference>
<comment type="caution">
    <text evidence="12">The sequence shown here is derived from an EMBL/GenBank/DDBJ whole genome shotgun (WGS) entry which is preliminary data.</text>
</comment>
<name>A0A9W9Z0J8_9CNID</name>
<proteinExistence type="predicted"/>
<keyword evidence="9" id="KW-0539">Nucleus</keyword>
<keyword evidence="6" id="KW-0007">Acetylation</keyword>
<evidence type="ECO:0000256" key="10">
    <source>
        <dbReference type="SAM" id="MobiDB-lite"/>
    </source>
</evidence>
<dbReference type="GO" id="GO:0006606">
    <property type="term" value="P:protein import into nucleus"/>
    <property type="evidence" value="ECO:0007669"/>
    <property type="project" value="TreeGrafter"/>
</dbReference>
<evidence type="ECO:0000256" key="2">
    <source>
        <dbReference type="ARBA" id="ARBA00022448"/>
    </source>
</evidence>
<dbReference type="Gene3D" id="2.30.29.30">
    <property type="entry name" value="Pleckstrin-homology domain (PH domain)/Phosphotyrosine-binding domain (PTB)"/>
    <property type="match status" value="1"/>
</dbReference>
<dbReference type="OrthoDB" id="10062131at2759"/>
<keyword evidence="3" id="KW-0677">Repeat</keyword>
<feature type="compositionally biased region" description="Low complexity" evidence="10">
    <location>
        <begin position="293"/>
        <end position="305"/>
    </location>
</feature>
<evidence type="ECO:0000256" key="9">
    <source>
        <dbReference type="ARBA" id="ARBA00023242"/>
    </source>
</evidence>
<dbReference type="InterPro" id="IPR015007">
    <property type="entry name" value="NUP2/50/61"/>
</dbReference>
<evidence type="ECO:0000256" key="6">
    <source>
        <dbReference type="ARBA" id="ARBA00022990"/>
    </source>
</evidence>
<dbReference type="InterPro" id="IPR045255">
    <property type="entry name" value="RanBP1-like"/>
</dbReference>
<dbReference type="SMART" id="SM00160">
    <property type="entry name" value="RanBD"/>
    <property type="match status" value="1"/>
</dbReference>
<dbReference type="EMBL" id="MU826853">
    <property type="protein sequence ID" value="KAJ7370989.1"/>
    <property type="molecule type" value="Genomic_DNA"/>
</dbReference>
<dbReference type="GO" id="GO:0005643">
    <property type="term" value="C:nuclear pore"/>
    <property type="evidence" value="ECO:0007669"/>
    <property type="project" value="UniProtKB-SubCell"/>
</dbReference>
<dbReference type="InterPro" id="IPR011993">
    <property type="entry name" value="PH-like_dom_sf"/>
</dbReference>
<keyword evidence="2" id="KW-0813">Transport</keyword>
<keyword evidence="7" id="KW-0811">Translocation</keyword>
<dbReference type="Pfam" id="PF00638">
    <property type="entry name" value="Ran_BP1"/>
    <property type="match status" value="1"/>
</dbReference>
<dbReference type="PANTHER" id="PTHR23138:SF141">
    <property type="entry name" value="NUCLEAR PORE COMPLEX PROTEIN NUP50"/>
    <property type="match status" value="1"/>
</dbReference>
<reference evidence="12" key="1">
    <citation type="submission" date="2023-01" db="EMBL/GenBank/DDBJ databases">
        <title>Genome assembly of the deep-sea coral Lophelia pertusa.</title>
        <authorList>
            <person name="Herrera S."/>
            <person name="Cordes E."/>
        </authorList>
    </citation>
    <scope>NUCLEOTIDE SEQUENCE</scope>
    <source>
        <strain evidence="12">USNM1676648</strain>
        <tissue evidence="12">Polyp</tissue>
    </source>
</reference>
<evidence type="ECO:0000313" key="13">
    <source>
        <dbReference type="Proteomes" id="UP001163046"/>
    </source>
</evidence>
<keyword evidence="13" id="KW-1185">Reference proteome</keyword>
<feature type="domain" description="RanBD1" evidence="11">
    <location>
        <begin position="298"/>
        <end position="441"/>
    </location>
</feature>
<dbReference type="CDD" id="cd13170">
    <property type="entry name" value="RanBD_NUP50"/>
    <property type="match status" value="1"/>
</dbReference>
<keyword evidence="5" id="KW-0653">Protein transport</keyword>